<evidence type="ECO:0000313" key="1">
    <source>
        <dbReference type="EMBL" id="KAJ1359135.1"/>
    </source>
</evidence>
<protein>
    <submittedName>
        <fullName evidence="1">Uncharacterized protein</fullName>
    </submittedName>
</protein>
<comment type="caution">
    <text evidence="1">The sequence shown here is derived from an EMBL/GenBank/DDBJ whole genome shotgun (WGS) entry which is preliminary data.</text>
</comment>
<dbReference type="AlphaFoldDB" id="A0AAD5MIZ7"/>
<proteinExistence type="predicted"/>
<name>A0AAD5MIZ7_PARTN</name>
<dbReference type="Proteomes" id="UP001196413">
    <property type="component" value="Unassembled WGS sequence"/>
</dbReference>
<evidence type="ECO:0000313" key="2">
    <source>
        <dbReference type="Proteomes" id="UP001196413"/>
    </source>
</evidence>
<dbReference type="EMBL" id="JAHQIW010003548">
    <property type="protein sequence ID" value="KAJ1359135.1"/>
    <property type="molecule type" value="Genomic_DNA"/>
</dbReference>
<reference evidence="1" key="1">
    <citation type="submission" date="2021-06" db="EMBL/GenBank/DDBJ databases">
        <title>Parelaphostrongylus tenuis whole genome reference sequence.</title>
        <authorList>
            <person name="Garwood T.J."/>
            <person name="Larsen P.A."/>
            <person name="Fountain-Jones N.M."/>
            <person name="Garbe J.R."/>
            <person name="Macchietto M.G."/>
            <person name="Kania S.A."/>
            <person name="Gerhold R.W."/>
            <person name="Richards J.E."/>
            <person name="Wolf T.M."/>
        </authorList>
    </citation>
    <scope>NUCLEOTIDE SEQUENCE</scope>
    <source>
        <strain evidence="1">MNPRO001-30</strain>
        <tissue evidence="1">Meninges</tissue>
    </source>
</reference>
<organism evidence="1 2">
    <name type="scientific">Parelaphostrongylus tenuis</name>
    <name type="common">Meningeal worm</name>
    <dbReference type="NCBI Taxonomy" id="148309"/>
    <lineage>
        <taxon>Eukaryota</taxon>
        <taxon>Metazoa</taxon>
        <taxon>Ecdysozoa</taxon>
        <taxon>Nematoda</taxon>
        <taxon>Chromadorea</taxon>
        <taxon>Rhabditida</taxon>
        <taxon>Rhabditina</taxon>
        <taxon>Rhabditomorpha</taxon>
        <taxon>Strongyloidea</taxon>
        <taxon>Metastrongylidae</taxon>
        <taxon>Parelaphostrongylus</taxon>
    </lineage>
</organism>
<sequence>MGKRLAPSLAIAFMSKVEAPVMDLRPLLYRVVEVGQHSLRLADASRYGDDIISKAKLGENASPSRIPLPSRQPRTSSWQNWSRSMWQSVVNRAVRMLASSPFASHFFSAFAAVD</sequence>
<accession>A0AAD5MIZ7</accession>
<keyword evidence="2" id="KW-1185">Reference proteome</keyword>
<gene>
    <name evidence="1" type="ORF">KIN20_017786</name>
</gene>